<dbReference type="Gene3D" id="1.10.760.10">
    <property type="entry name" value="Cytochrome c-like domain"/>
    <property type="match status" value="1"/>
</dbReference>
<dbReference type="InterPro" id="IPR011042">
    <property type="entry name" value="6-blade_b-propeller_TolB-like"/>
</dbReference>
<evidence type="ECO:0000256" key="4">
    <source>
        <dbReference type="PROSITE-ProRule" id="PRU00433"/>
    </source>
</evidence>
<dbReference type="PANTHER" id="PTHR19328:SF13">
    <property type="entry name" value="HIPL1 PROTEIN"/>
    <property type="match status" value="1"/>
</dbReference>
<evidence type="ECO:0000259" key="5">
    <source>
        <dbReference type="PROSITE" id="PS51007"/>
    </source>
</evidence>
<evidence type="ECO:0000256" key="2">
    <source>
        <dbReference type="ARBA" id="ARBA00022723"/>
    </source>
</evidence>
<dbReference type="InterPro" id="IPR009056">
    <property type="entry name" value="Cyt_c-like_dom"/>
</dbReference>
<evidence type="ECO:0000256" key="3">
    <source>
        <dbReference type="ARBA" id="ARBA00023004"/>
    </source>
</evidence>
<dbReference type="RefSeq" id="WP_235005400.1">
    <property type="nucleotide sequence ID" value="NZ_FWYB01000016.1"/>
</dbReference>
<evidence type="ECO:0000313" key="7">
    <source>
        <dbReference type="Proteomes" id="UP000192678"/>
    </source>
</evidence>
<keyword evidence="3 4" id="KW-0408">Iron</keyword>
<protein>
    <submittedName>
        <fullName evidence="6">Glucose/arabinose dehydrogenase, beta-propeller fold</fullName>
    </submittedName>
</protein>
<keyword evidence="7" id="KW-1185">Reference proteome</keyword>
<dbReference type="GO" id="GO:0009055">
    <property type="term" value="F:electron transfer activity"/>
    <property type="evidence" value="ECO:0007669"/>
    <property type="project" value="InterPro"/>
</dbReference>
<dbReference type="Pfam" id="PF00034">
    <property type="entry name" value="Cytochrom_C"/>
    <property type="match status" value="1"/>
</dbReference>
<organism evidence="6 7">
    <name type="scientific">Pedobacter nyackensis</name>
    <dbReference type="NCBI Taxonomy" id="475255"/>
    <lineage>
        <taxon>Bacteria</taxon>
        <taxon>Pseudomonadati</taxon>
        <taxon>Bacteroidota</taxon>
        <taxon>Sphingobacteriia</taxon>
        <taxon>Sphingobacteriales</taxon>
        <taxon>Sphingobacteriaceae</taxon>
        <taxon>Pedobacter</taxon>
    </lineage>
</organism>
<evidence type="ECO:0000313" key="6">
    <source>
        <dbReference type="EMBL" id="SMD13267.1"/>
    </source>
</evidence>
<dbReference type="InterPro" id="IPR011041">
    <property type="entry name" value="Quinoprot_gluc/sorb_DH_b-prop"/>
</dbReference>
<keyword evidence="1 4" id="KW-0349">Heme</keyword>
<dbReference type="InterPro" id="IPR036909">
    <property type="entry name" value="Cyt_c-like_dom_sf"/>
</dbReference>
<dbReference type="PANTHER" id="PTHR19328">
    <property type="entry name" value="HEDGEHOG-INTERACTING PROTEIN"/>
    <property type="match status" value="1"/>
</dbReference>
<sequence>MHKSFNPVFTLPLINYLWTAVMVHFLIGCNAAVTNQNVIDTPVEQEIVLETSKVAVGTVILNLDVPWEIVWGPDNWIWFTEQKGSVSRVNPVTGERKKVLKIEMVWHQRTAGLLGMAFSPDIDKWPYVVVDYTCKKDSIILSRLVRYTYSADSLINPFVLLEVPGGTSHNGSRLSFSADGKIFWATGDGLRSKLAQDNKSLCGKILRLNIDGSIPDDNPIKGSAIWASGYRNIQGLVYASNNKLYTSEHGDANDDEVNLIQKGGNYGWPEVTGKADTPQEIAFRQQDAVVEPLKAWTPTIAPAGMDYYHSTAIPEWDNSLILTTLKGSSLRLLKLNEKGDEIVSEHVYLDKEYGRLRDVCVSPAGDIYVSTSNRDWNPSIGFPRAKDDRILRLFKMRAGDKLSPGFKAQKDPGLLSELKKPVVQMGKSSYSQYCASCHKSDGNGVLGTFPPLIGAEQVLGDKKQLIDILLNGLSGKIKVKGAVYNQQMPAFHFLSDKEIAELLTYIRSSFGNKASRISATEVTAGRL</sequence>
<accession>A0A1W2EU81</accession>
<dbReference type="Pfam" id="PF07995">
    <property type="entry name" value="GSDH"/>
    <property type="match status" value="1"/>
</dbReference>
<gene>
    <name evidence="6" type="ORF">SAMN04488101_11645</name>
</gene>
<name>A0A1W2EU81_9SPHI</name>
<dbReference type="SUPFAM" id="SSF50952">
    <property type="entry name" value="Soluble quinoprotein glucose dehydrogenase"/>
    <property type="match status" value="1"/>
</dbReference>
<dbReference type="GO" id="GO:0046872">
    <property type="term" value="F:metal ion binding"/>
    <property type="evidence" value="ECO:0007669"/>
    <property type="project" value="UniProtKB-KW"/>
</dbReference>
<dbReference type="AlphaFoldDB" id="A0A1W2EU81"/>
<reference evidence="6 7" key="1">
    <citation type="submission" date="2017-04" db="EMBL/GenBank/DDBJ databases">
        <authorList>
            <person name="Afonso C.L."/>
            <person name="Miller P.J."/>
            <person name="Scott M.A."/>
            <person name="Spackman E."/>
            <person name="Goraichik I."/>
            <person name="Dimitrov K.M."/>
            <person name="Suarez D.L."/>
            <person name="Swayne D.E."/>
        </authorList>
    </citation>
    <scope>NUCLEOTIDE SEQUENCE [LARGE SCALE GENOMIC DNA]</scope>
    <source>
        <strain evidence="6 7">DSM 19625</strain>
    </source>
</reference>
<dbReference type="PROSITE" id="PS51007">
    <property type="entry name" value="CYTC"/>
    <property type="match status" value="1"/>
</dbReference>
<keyword evidence="2 4" id="KW-0479">Metal-binding</keyword>
<dbReference type="Gene3D" id="2.120.10.30">
    <property type="entry name" value="TolB, C-terminal domain"/>
    <property type="match status" value="1"/>
</dbReference>
<proteinExistence type="predicted"/>
<dbReference type="SUPFAM" id="SSF46626">
    <property type="entry name" value="Cytochrome c"/>
    <property type="match status" value="1"/>
</dbReference>
<dbReference type="Proteomes" id="UP000192678">
    <property type="component" value="Unassembled WGS sequence"/>
</dbReference>
<dbReference type="InterPro" id="IPR012938">
    <property type="entry name" value="Glc/Sorbosone_DH"/>
</dbReference>
<dbReference type="EMBL" id="FWYB01000016">
    <property type="protein sequence ID" value="SMD13267.1"/>
    <property type="molecule type" value="Genomic_DNA"/>
</dbReference>
<feature type="domain" description="Cytochrome c" evidence="5">
    <location>
        <begin position="421"/>
        <end position="510"/>
    </location>
</feature>
<evidence type="ECO:0000256" key="1">
    <source>
        <dbReference type="ARBA" id="ARBA00022617"/>
    </source>
</evidence>
<dbReference type="PROSITE" id="PS51257">
    <property type="entry name" value="PROKAR_LIPOPROTEIN"/>
    <property type="match status" value="1"/>
</dbReference>
<dbReference type="GO" id="GO:0020037">
    <property type="term" value="F:heme binding"/>
    <property type="evidence" value="ECO:0007669"/>
    <property type="project" value="InterPro"/>
</dbReference>
<dbReference type="STRING" id="475255.SAMN04488101_11645"/>